<evidence type="ECO:0000313" key="2">
    <source>
        <dbReference type="EMBL" id="SDB94921.1"/>
    </source>
</evidence>
<dbReference type="STRING" id="1577474.GA0111570_11155"/>
<dbReference type="RefSeq" id="WP_092612704.1">
    <property type="nucleotide sequence ID" value="NZ_FMYF01000011.1"/>
</dbReference>
<sequence length="205" mass="22412">MSETTTNDQTTSDEAASQEATGSPLQAAEQELRAAQAVLDGAIATGSSADVLAAQDALDRAQGKVDALRAGAIEADAEAYATTVTDDLEQAAAADDRPMLYATSADWLTGYLLPMWRRGPEARWCTKWWLHAEAYTRIEALWRTWEALRYEGPLGIATWLLTYADPLMHQLTAPTGPFRKCHPITGEHDQLPPWTVEPPPEGIFT</sequence>
<dbReference type="Proteomes" id="UP000199086">
    <property type="component" value="Unassembled WGS sequence"/>
</dbReference>
<feature type="compositionally biased region" description="Polar residues" evidence="1">
    <location>
        <begin position="1"/>
        <end position="24"/>
    </location>
</feature>
<evidence type="ECO:0000256" key="1">
    <source>
        <dbReference type="SAM" id="MobiDB-lite"/>
    </source>
</evidence>
<evidence type="ECO:0000313" key="3">
    <source>
        <dbReference type="Proteomes" id="UP000199086"/>
    </source>
</evidence>
<protein>
    <recommendedName>
        <fullName evidence="4">DUF4913 domain-containing protein</fullName>
    </recommendedName>
</protein>
<organism evidence="2 3">
    <name type="scientific">Raineyella antarctica</name>
    <dbReference type="NCBI Taxonomy" id="1577474"/>
    <lineage>
        <taxon>Bacteria</taxon>
        <taxon>Bacillati</taxon>
        <taxon>Actinomycetota</taxon>
        <taxon>Actinomycetes</taxon>
        <taxon>Propionibacteriales</taxon>
        <taxon>Propionibacteriaceae</taxon>
        <taxon>Raineyella</taxon>
    </lineage>
</organism>
<keyword evidence="3" id="KW-1185">Reference proteome</keyword>
<evidence type="ECO:0008006" key="4">
    <source>
        <dbReference type="Google" id="ProtNLM"/>
    </source>
</evidence>
<reference evidence="2 3" key="1">
    <citation type="submission" date="2016-06" db="EMBL/GenBank/DDBJ databases">
        <authorList>
            <person name="Olsen C.W."/>
            <person name="Carey S."/>
            <person name="Hinshaw L."/>
            <person name="Karasin A.I."/>
        </authorList>
    </citation>
    <scope>NUCLEOTIDE SEQUENCE [LARGE SCALE GENOMIC DNA]</scope>
    <source>
        <strain evidence="2 3">LZ-22</strain>
    </source>
</reference>
<accession>A0A1G6HL27</accession>
<dbReference type="InterPro" id="IPR032584">
    <property type="entry name" value="DUF4913"/>
</dbReference>
<dbReference type="AlphaFoldDB" id="A0A1G6HL27"/>
<dbReference type="EMBL" id="FMYF01000011">
    <property type="protein sequence ID" value="SDB94921.1"/>
    <property type="molecule type" value="Genomic_DNA"/>
</dbReference>
<name>A0A1G6HL27_9ACTN</name>
<dbReference type="Pfam" id="PF16259">
    <property type="entry name" value="DUF4913"/>
    <property type="match status" value="1"/>
</dbReference>
<dbReference type="OrthoDB" id="4570343at2"/>
<proteinExistence type="predicted"/>
<gene>
    <name evidence="2" type="ORF">GA0111570_11155</name>
</gene>
<feature type="region of interest" description="Disordered" evidence="1">
    <location>
        <begin position="1"/>
        <end position="27"/>
    </location>
</feature>